<feature type="compositionally biased region" description="Low complexity" evidence="1">
    <location>
        <begin position="860"/>
        <end position="879"/>
    </location>
</feature>
<feature type="compositionally biased region" description="Basic and acidic residues" evidence="1">
    <location>
        <begin position="65"/>
        <end position="86"/>
    </location>
</feature>
<feature type="compositionally biased region" description="Basic and acidic residues" evidence="1">
    <location>
        <begin position="134"/>
        <end position="143"/>
    </location>
</feature>
<gene>
    <name evidence="2" type="ORF">FSB_LOCUS57558</name>
</gene>
<dbReference type="AlphaFoldDB" id="A0A2N9IWA1"/>
<organism evidence="2">
    <name type="scientific">Fagus sylvatica</name>
    <name type="common">Beechnut</name>
    <dbReference type="NCBI Taxonomy" id="28930"/>
    <lineage>
        <taxon>Eukaryota</taxon>
        <taxon>Viridiplantae</taxon>
        <taxon>Streptophyta</taxon>
        <taxon>Embryophyta</taxon>
        <taxon>Tracheophyta</taxon>
        <taxon>Spermatophyta</taxon>
        <taxon>Magnoliopsida</taxon>
        <taxon>eudicotyledons</taxon>
        <taxon>Gunneridae</taxon>
        <taxon>Pentapetalae</taxon>
        <taxon>rosids</taxon>
        <taxon>fabids</taxon>
        <taxon>Fagales</taxon>
        <taxon>Fagaceae</taxon>
        <taxon>Fagus</taxon>
    </lineage>
</organism>
<feature type="compositionally biased region" description="Polar residues" evidence="1">
    <location>
        <begin position="1"/>
        <end position="12"/>
    </location>
</feature>
<dbReference type="EMBL" id="OIVN01006282">
    <property type="protein sequence ID" value="SPD29676.1"/>
    <property type="molecule type" value="Genomic_DNA"/>
</dbReference>
<feature type="compositionally biased region" description="Polar residues" evidence="1">
    <location>
        <begin position="892"/>
        <end position="914"/>
    </location>
</feature>
<feature type="region of interest" description="Disordered" evidence="1">
    <location>
        <begin position="891"/>
        <end position="914"/>
    </location>
</feature>
<protein>
    <submittedName>
        <fullName evidence="2">Uncharacterized protein</fullName>
    </submittedName>
</protein>
<feature type="compositionally biased region" description="Basic and acidic residues" evidence="1">
    <location>
        <begin position="115"/>
        <end position="126"/>
    </location>
</feature>
<name>A0A2N9IWA1_FAGSY</name>
<feature type="region of interest" description="Disordered" evidence="1">
    <location>
        <begin position="652"/>
        <end position="671"/>
    </location>
</feature>
<sequence>MGNEMGNNNTSGLKEEDNTNAVDSKNLLQEAADEDDVKVENQIVPTPEAKDLHEKDTGLASDYPTEAKDPHTENETSGGREQEENQVHFPTESPKAVMKSIETSSEDSEVKPSSWKKDSDVNEKTIESNFEVNLLERSDHQLQKQDSINEEQEENEVYPPAESLKAVVKSIGASDEENEIKEASSPKDSEVHEKPIDSNLEENLLGTSDHQLEKQTSISEEEEESRESTFNTISTPHDPEPQQSLNLKSVQHLLDQVNADQSEEDGCGLLHKSEDILGTSFKCANKKNGHLGPDISNNLGDNPNLEKKLGDSLIEEAPSQGEKMSYKEEIEIIKGDEIGTGLSNLTTIASDTPSIVGNKCNEEFELSSEANSIRNDSLNLQLEAIPLDRPLSSHQEVSEPEDKCMVLTEETKIVGSGSDIEEKPHQYNPNLFCKEPVKEQKTDEANGMRRLVDMSGNFRSSKDCQTEEEKVAADGYKLEVFVSNQNKNSNGSCKESEGELLVDAEHGLVPVIAELIVTDHRCEEEQPEEKKILEEIEEKAEASYATGNDTEGSETTRQCSSQLLPIQKAEALLSQSQFHNEPIPELKQESCDEFSVVKASTFTSTSLKIENLVSAAELVVEKPGQDLSQESAHGVLGEVAALTNGSTEAQESVGRFSSESSSDSMNTHVQMRKSPSFDLDLRIEARGEDSDQMPLLFHDKATMDSSSSQQADITLGNPVVQVGYKCNQHILQYQAMPVEEKVITLERSDSEKSKTPFLGFLKEEEEAQFVVTPQKQENSAIFKKATTEEAASTPAKGKEKRKPSHNSQPHQLTLSFSLLHSQFSPSLSSSRQPLLHRHGLSSLFSLSAFAWGRTHRHDSQLSPSLSSSQQPRSSPARSKLSLLSLSVCLGKNSPSRGGSRSGETSPNLVRSHQI</sequence>
<feature type="region of interest" description="Disordered" evidence="1">
    <location>
        <begin position="772"/>
        <end position="809"/>
    </location>
</feature>
<reference evidence="2" key="1">
    <citation type="submission" date="2018-02" db="EMBL/GenBank/DDBJ databases">
        <authorList>
            <person name="Cohen D.B."/>
            <person name="Kent A.D."/>
        </authorList>
    </citation>
    <scope>NUCLEOTIDE SEQUENCE</scope>
</reference>
<feature type="compositionally biased region" description="Basic and acidic residues" evidence="1">
    <location>
        <begin position="48"/>
        <end position="57"/>
    </location>
</feature>
<evidence type="ECO:0000256" key="1">
    <source>
        <dbReference type="SAM" id="MobiDB-lite"/>
    </source>
</evidence>
<feature type="compositionally biased region" description="Basic and acidic residues" evidence="1">
    <location>
        <begin position="180"/>
        <end position="196"/>
    </location>
</feature>
<feature type="region of interest" description="Disordered" evidence="1">
    <location>
        <begin position="857"/>
        <end position="879"/>
    </location>
</feature>
<accession>A0A2N9IWA1</accession>
<evidence type="ECO:0000313" key="2">
    <source>
        <dbReference type="EMBL" id="SPD29676.1"/>
    </source>
</evidence>
<feature type="region of interest" description="Disordered" evidence="1">
    <location>
        <begin position="1"/>
        <end position="244"/>
    </location>
</feature>
<proteinExistence type="predicted"/>
<feature type="compositionally biased region" description="Polar residues" evidence="1">
    <location>
        <begin position="229"/>
        <end position="244"/>
    </location>
</feature>